<proteinExistence type="predicted"/>
<organism evidence="3">
    <name type="scientific">Bacillus mycoides</name>
    <dbReference type="NCBI Taxonomy" id="1405"/>
    <lineage>
        <taxon>Bacteria</taxon>
        <taxon>Bacillati</taxon>
        <taxon>Bacillota</taxon>
        <taxon>Bacilli</taxon>
        <taxon>Bacillales</taxon>
        <taxon>Bacillaceae</taxon>
        <taxon>Bacillus</taxon>
        <taxon>Bacillus cereus group</taxon>
    </lineage>
</organism>
<evidence type="ECO:0000259" key="2">
    <source>
        <dbReference type="Pfam" id="PF07987"/>
    </source>
</evidence>
<dbReference type="CDD" id="cd08545">
    <property type="entry name" value="YcnI_like"/>
    <property type="match status" value="1"/>
</dbReference>
<accession>C2XSQ2</accession>
<dbReference type="Pfam" id="PF07987">
    <property type="entry name" value="DUF1775"/>
    <property type="match status" value="1"/>
</dbReference>
<evidence type="ECO:0000313" key="3">
    <source>
        <dbReference type="EMBL" id="EEL71223.1"/>
    </source>
</evidence>
<sequence length="213" mass="23550">MKRSLYKMKRIKKLGTTMIATIIAMGIFSLPVSAHVTVKPATSDVSSWETYTIKVPVEKNMATTKVTLKIPSGVEFQQYEPVPGWKVEEQKDAAGKVKTVIWEATGEGILPGQFQRFTFVAKNPDKEQQIAWNAYQQYKDGEIVEWTGDEKAEKPHSLTTIAKGTSLTGEHGEVSSVEKNEGTSNMQTIAIVLSILAIVSSVGTCIFVVRRKK</sequence>
<dbReference type="HOGENOM" id="CLU_087540_2_0_9"/>
<dbReference type="AlphaFoldDB" id="C2XSQ2"/>
<name>C2XSQ2_BACMY</name>
<keyword evidence="1" id="KW-1133">Transmembrane helix</keyword>
<reference evidence="3" key="1">
    <citation type="journal article" date="2012" name="Genome Res.">
        <title>Genomic characterization of the Bacillus cereus sensu lato species: Backdrop to the evolution of Bacillus anthracis.</title>
        <authorList>
            <person name="Zwick M.E."/>
            <person name="Joseph S.J."/>
            <person name="Didelot X."/>
            <person name="Chen P.E."/>
            <person name="Bishop-Lilly K.A."/>
            <person name="Stewart A.C."/>
            <person name="Willner K."/>
            <person name="Nolan N."/>
            <person name="Lentz S."/>
            <person name="Thomason M.K."/>
            <person name="Sozhamannan S."/>
            <person name="Mateczun A.J."/>
            <person name="Du L."/>
            <person name="Read T.D."/>
        </authorList>
    </citation>
    <scope>NUCLEOTIDE SEQUENCE [LARGE SCALE GENOMIC DNA]</scope>
    <source>
        <strain evidence="3">AH603</strain>
    </source>
</reference>
<protein>
    <submittedName>
        <fullName evidence="3">YcnI (Conserved membrane protein)</fullName>
    </submittedName>
</protein>
<dbReference type="InterPro" id="IPR038507">
    <property type="entry name" value="YcnI-like_sf"/>
</dbReference>
<comment type="caution">
    <text evidence="3">The sequence shown here is derived from an EMBL/GenBank/DDBJ whole genome shotgun (WGS) entry which is preliminary data.</text>
</comment>
<dbReference type="Gene3D" id="2.60.40.2230">
    <property type="entry name" value="Uncharacterised protein YcnI-like PF07987, DUF1775"/>
    <property type="match status" value="1"/>
</dbReference>
<keyword evidence="1" id="KW-0812">Transmembrane</keyword>
<dbReference type="Proteomes" id="UP000001753">
    <property type="component" value="Chromosome"/>
</dbReference>
<dbReference type="EMBL" id="ACMP01000060">
    <property type="protein sequence ID" value="EEL71223.1"/>
    <property type="molecule type" value="Genomic_DNA"/>
</dbReference>
<evidence type="ECO:0000256" key="1">
    <source>
        <dbReference type="SAM" id="Phobius"/>
    </source>
</evidence>
<keyword evidence="1" id="KW-0472">Membrane</keyword>
<feature type="transmembrane region" description="Helical" evidence="1">
    <location>
        <begin position="189"/>
        <end position="209"/>
    </location>
</feature>
<feature type="domain" description="YncI copper-binding" evidence="2">
    <location>
        <begin position="35"/>
        <end position="152"/>
    </location>
</feature>
<dbReference type="InterPro" id="IPR012533">
    <property type="entry name" value="YcnI-copper_dom"/>
</dbReference>
<gene>
    <name evidence="3" type="ORF">bcere0026_17200</name>
</gene>